<dbReference type="FunFam" id="1.10.238.10:FF:000089">
    <property type="entry name" value="calmodulin-like protein 3"/>
    <property type="match status" value="1"/>
</dbReference>
<dbReference type="SUPFAM" id="SSF47473">
    <property type="entry name" value="EF-hand"/>
    <property type="match status" value="1"/>
</dbReference>
<evidence type="ECO:0000259" key="6">
    <source>
        <dbReference type="PROSITE" id="PS50222"/>
    </source>
</evidence>
<protein>
    <recommendedName>
        <fullName evidence="6">EF-hand domain-containing protein</fullName>
    </recommendedName>
</protein>
<evidence type="ECO:0000256" key="1">
    <source>
        <dbReference type="ARBA" id="ARBA00003291"/>
    </source>
</evidence>
<dbReference type="SMART" id="SM00054">
    <property type="entry name" value="EFh"/>
    <property type="match status" value="3"/>
</dbReference>
<comment type="function">
    <text evidence="1">Potential calcium sensor.</text>
</comment>
<dbReference type="InterPro" id="IPR002048">
    <property type="entry name" value="EF_hand_dom"/>
</dbReference>
<dbReference type="Pfam" id="PF13499">
    <property type="entry name" value="EF-hand_7"/>
    <property type="match status" value="1"/>
</dbReference>
<evidence type="ECO:0000313" key="7">
    <source>
        <dbReference type="EMBL" id="WOL04555.1"/>
    </source>
</evidence>
<dbReference type="InterPro" id="IPR018247">
    <property type="entry name" value="EF_Hand_1_Ca_BS"/>
</dbReference>
<dbReference type="Gene3D" id="1.10.238.10">
    <property type="entry name" value="EF-hand"/>
    <property type="match status" value="2"/>
</dbReference>
<dbReference type="InterPro" id="IPR039647">
    <property type="entry name" value="EF_hand_pair_protein_CML-like"/>
</dbReference>
<dbReference type="GO" id="GO:0005509">
    <property type="term" value="F:calcium ion binding"/>
    <property type="evidence" value="ECO:0007669"/>
    <property type="project" value="InterPro"/>
</dbReference>
<dbReference type="Proteomes" id="UP001327560">
    <property type="component" value="Chromosome 4"/>
</dbReference>
<dbReference type="EMBL" id="CP136893">
    <property type="protein sequence ID" value="WOL04555.1"/>
    <property type="molecule type" value="Genomic_DNA"/>
</dbReference>
<dbReference type="SMART" id="SM00614">
    <property type="entry name" value="ZnF_BED"/>
    <property type="match status" value="1"/>
</dbReference>
<dbReference type="PROSITE" id="PS00018">
    <property type="entry name" value="EF_HAND_1"/>
    <property type="match status" value="3"/>
</dbReference>
<dbReference type="PANTHER" id="PTHR10891">
    <property type="entry name" value="EF-HAND CALCIUM-BINDING DOMAIN CONTAINING PROTEIN"/>
    <property type="match status" value="1"/>
</dbReference>
<dbReference type="PROSITE" id="PS50222">
    <property type="entry name" value="EF_HAND_2"/>
    <property type="match status" value="3"/>
</dbReference>
<evidence type="ECO:0000256" key="2">
    <source>
        <dbReference type="ARBA" id="ARBA00022723"/>
    </source>
</evidence>
<dbReference type="InterPro" id="IPR011992">
    <property type="entry name" value="EF-hand-dom_pair"/>
</dbReference>
<reference evidence="7 8" key="1">
    <citation type="submission" date="2023-10" db="EMBL/GenBank/DDBJ databases">
        <title>Chromosome-scale genome assembly provides insights into flower coloration mechanisms of Canna indica.</title>
        <authorList>
            <person name="Li C."/>
        </authorList>
    </citation>
    <scope>NUCLEOTIDE SEQUENCE [LARGE SCALE GENOMIC DNA]</scope>
    <source>
        <tissue evidence="7">Flower</tissue>
    </source>
</reference>
<gene>
    <name evidence="7" type="ORF">Cni_G13276</name>
</gene>
<evidence type="ECO:0000256" key="5">
    <source>
        <dbReference type="SAM" id="MobiDB-lite"/>
    </source>
</evidence>
<dbReference type="Pfam" id="PF13405">
    <property type="entry name" value="EF-hand_6"/>
    <property type="match status" value="1"/>
</dbReference>
<feature type="domain" description="EF-hand" evidence="6">
    <location>
        <begin position="235"/>
        <end position="270"/>
    </location>
</feature>
<evidence type="ECO:0000256" key="3">
    <source>
        <dbReference type="ARBA" id="ARBA00022737"/>
    </source>
</evidence>
<name>A0AAQ3K9T5_9LILI</name>
<accession>A0AAQ3K9T5</accession>
<feature type="compositionally biased region" description="Polar residues" evidence="5">
    <location>
        <begin position="11"/>
        <end position="20"/>
    </location>
</feature>
<feature type="domain" description="EF-hand" evidence="6">
    <location>
        <begin position="365"/>
        <end position="400"/>
    </location>
</feature>
<keyword evidence="8" id="KW-1185">Reference proteome</keyword>
<feature type="region of interest" description="Disordered" evidence="5">
    <location>
        <begin position="1"/>
        <end position="40"/>
    </location>
</feature>
<keyword evidence="4" id="KW-0106">Calcium</keyword>
<sequence length="402" mass="44161">MADSSFDESGKSITQPTPQTDAIHDSSPRPPNPPIPLSSSIVEGNKKRKLTSNVWDHFTKQIVDGQTRAVCNYCTSALKVCSKNGTSSMHNYVNSCAARKTGQSIVESLEKQKQITVEMITDGKKEWGETTEQVKINREIPKLMGMKTERTKRCKRHRGLRERRATSRQRGQERGEQAILKLTVIFACSPRPGQEFPTAPIPEAAMEGGVAAHHPLPAPALIQPSSSFRLRTQSLNTLRLRRVFDLFDHNGDGEITIQEIGLALDRLGLGADDDELRSTIAAYIPPGRAGLAFEDFEVLHRALGDALFGGSDEMDADTGADADAGDEVEEDMREAFRVFDDDGDGFISAGELQAVLTKLGLPEGRSIDRVREMICSVDRNADGRVDFGEFKSMMQGITVWGA</sequence>
<organism evidence="7 8">
    <name type="scientific">Canna indica</name>
    <name type="common">Indian-shot</name>
    <dbReference type="NCBI Taxonomy" id="4628"/>
    <lineage>
        <taxon>Eukaryota</taxon>
        <taxon>Viridiplantae</taxon>
        <taxon>Streptophyta</taxon>
        <taxon>Embryophyta</taxon>
        <taxon>Tracheophyta</taxon>
        <taxon>Spermatophyta</taxon>
        <taxon>Magnoliopsida</taxon>
        <taxon>Liliopsida</taxon>
        <taxon>Zingiberales</taxon>
        <taxon>Cannaceae</taxon>
        <taxon>Canna</taxon>
    </lineage>
</organism>
<feature type="domain" description="EF-hand" evidence="6">
    <location>
        <begin position="327"/>
        <end position="362"/>
    </location>
</feature>
<keyword evidence="2" id="KW-0479">Metal-binding</keyword>
<dbReference type="AlphaFoldDB" id="A0AAQ3K9T5"/>
<evidence type="ECO:0000256" key="4">
    <source>
        <dbReference type="ARBA" id="ARBA00022837"/>
    </source>
</evidence>
<evidence type="ECO:0000313" key="8">
    <source>
        <dbReference type="Proteomes" id="UP001327560"/>
    </source>
</evidence>
<dbReference type="CDD" id="cd00051">
    <property type="entry name" value="EFh"/>
    <property type="match status" value="1"/>
</dbReference>
<keyword evidence="3" id="KW-0677">Repeat</keyword>
<proteinExistence type="predicted"/>